<evidence type="ECO:0008006" key="4">
    <source>
        <dbReference type="Google" id="ProtNLM"/>
    </source>
</evidence>
<comment type="caution">
    <text evidence="2">The sequence shown here is derived from an EMBL/GenBank/DDBJ whole genome shotgun (WGS) entry which is preliminary data.</text>
</comment>
<gene>
    <name evidence="2" type="ORF">B0G85_0285</name>
</gene>
<feature type="transmembrane region" description="Helical" evidence="1">
    <location>
        <begin position="126"/>
        <end position="152"/>
    </location>
</feature>
<organism evidence="2 3">
    <name type="scientific">Polynucleobacter brandtiae</name>
    <dbReference type="NCBI Taxonomy" id="1938816"/>
    <lineage>
        <taxon>Bacteria</taxon>
        <taxon>Pseudomonadati</taxon>
        <taxon>Pseudomonadota</taxon>
        <taxon>Betaproteobacteria</taxon>
        <taxon>Burkholderiales</taxon>
        <taxon>Burkholderiaceae</taxon>
        <taxon>Polynucleobacter</taxon>
    </lineage>
</organism>
<sequence length="162" mass="18802">MNLADLTFPILNFPFLALFRDVGFGLLGLMIILFFHGFCIIRVCMRFERRAQTSLQKNQYNRVFIHFYIAFILISLIHMSEIFIWTMLIQRFDLIANPIDTIIFVGSCYTTVGFASDILPQGWKSVAFFISFSGLFTLAWSTAMMIGMISSFKEAWNRKYSN</sequence>
<keyword evidence="1" id="KW-0812">Transmembrane</keyword>
<name>A0A2M8VYG1_9BURK</name>
<keyword evidence="1" id="KW-0472">Membrane</keyword>
<feature type="transmembrane region" description="Helical" evidence="1">
    <location>
        <begin position="22"/>
        <end position="44"/>
    </location>
</feature>
<dbReference type="AlphaFoldDB" id="A0A2M8VYG1"/>
<keyword evidence="1" id="KW-1133">Transmembrane helix</keyword>
<dbReference type="Proteomes" id="UP000229366">
    <property type="component" value="Unassembled WGS sequence"/>
</dbReference>
<keyword evidence="3" id="KW-1185">Reference proteome</keyword>
<evidence type="ECO:0000313" key="2">
    <source>
        <dbReference type="EMBL" id="PJI82896.1"/>
    </source>
</evidence>
<dbReference type="EMBL" id="PGTX01000001">
    <property type="protein sequence ID" value="PJI82896.1"/>
    <property type="molecule type" value="Genomic_DNA"/>
</dbReference>
<evidence type="ECO:0000256" key="1">
    <source>
        <dbReference type="SAM" id="Phobius"/>
    </source>
</evidence>
<dbReference type="SUPFAM" id="SSF81324">
    <property type="entry name" value="Voltage-gated potassium channels"/>
    <property type="match status" value="1"/>
</dbReference>
<feature type="transmembrane region" description="Helical" evidence="1">
    <location>
        <begin position="65"/>
        <end position="88"/>
    </location>
</feature>
<proteinExistence type="predicted"/>
<feature type="transmembrane region" description="Helical" evidence="1">
    <location>
        <begin position="94"/>
        <end position="114"/>
    </location>
</feature>
<protein>
    <recommendedName>
        <fullName evidence="4">Potassium channel domain-containing protein</fullName>
    </recommendedName>
</protein>
<accession>A0A2M8VYG1</accession>
<evidence type="ECO:0000313" key="3">
    <source>
        <dbReference type="Proteomes" id="UP000229366"/>
    </source>
</evidence>
<dbReference type="OrthoDB" id="9131370at2"/>
<reference evidence="2 3" key="1">
    <citation type="submission" date="2017-11" db="EMBL/GenBank/DDBJ databases">
        <title>Genomic Encyclopedia of Type Strains, Phase III (KMG-III): the genomes of soil and plant-associated and newly described type strains.</title>
        <authorList>
            <person name="Whitman W."/>
        </authorList>
    </citation>
    <scope>NUCLEOTIDE SEQUENCE [LARGE SCALE GENOMIC DNA]</scope>
    <source>
        <strain evidence="2 3">UB-Domo-W1</strain>
    </source>
</reference>